<comment type="similarity">
    <text evidence="3">Belongs to the acyl-CoA dehydrogenase family.</text>
</comment>
<dbReference type="GO" id="GO:0003735">
    <property type="term" value="F:structural constituent of ribosome"/>
    <property type="evidence" value="ECO:0007669"/>
    <property type="project" value="InterPro"/>
</dbReference>
<dbReference type="NCBIfam" id="TIGR01025">
    <property type="entry name" value="uS19_arch"/>
    <property type="match status" value="1"/>
</dbReference>
<dbReference type="Gene3D" id="2.40.110.10">
    <property type="entry name" value="Butyryl-CoA Dehydrogenase, subunit A, domain 2"/>
    <property type="match status" value="1"/>
</dbReference>
<dbReference type="PRINTS" id="PR00975">
    <property type="entry name" value="RIBOSOMALS19"/>
</dbReference>
<dbReference type="GO" id="GO:0008081">
    <property type="term" value="F:phosphoric diester hydrolase activity"/>
    <property type="evidence" value="ECO:0007669"/>
    <property type="project" value="InterPro"/>
</dbReference>
<dbReference type="Gene3D" id="3.30.860.10">
    <property type="entry name" value="30s Ribosomal Protein S19, Chain A"/>
    <property type="match status" value="1"/>
</dbReference>
<evidence type="ECO:0000256" key="1">
    <source>
        <dbReference type="ARBA" id="ARBA00001974"/>
    </source>
</evidence>
<evidence type="ECO:0000259" key="14">
    <source>
        <dbReference type="PROSITE" id="PS50035"/>
    </source>
</evidence>
<dbReference type="Gene3D" id="3.30.870.10">
    <property type="entry name" value="Endonuclease Chain A"/>
    <property type="match status" value="2"/>
</dbReference>
<sequence length="966" mass="109056">MTDLAEQKKKRTFRKFVYRGVDLEQLLEMNDQQFNKLLPSRQRRKMNRGLNRKHKSLLVRLRKAKLNAPELTKPECVKTHLRDMIVLPEMVGCVLGIHSGKAYNQVEIRAEMIGHYLGEFSITYKPVKHGRPGIGATHSSRFIPLKKEMWKRLISSFPLKNTKYQLNSCRNLSYCVDPTLGLTEEQKEIQKTAKEFARNELYPYMDEWDAKGELPLHAFKKAGELGFGAIYCSEEYNGAGLGRYEAALAFEQLAGGCTSTAAYMAVHNMVPWMIDRFGNEEQKRKYIPDLASFKKLASYGLTEPGSVNGSKAFISGSGVSSVYLVMMRLADGPPGPKGIFSLIMTPDMPDERKFGWCTQPTRIITFEDVKVPITNRVGELGQGFTIAMEGLNGGTNRKFGKKDYITINFLFSFILSISFLGRINIAACSLGAAQMSLDLAIGHSKIREAFGKTISQFQWTQFKLAEMAVVNQAVQMYGGYGMLKDYPLQQYLRDCRVHQIIEGTNEIMRLVVARNLLSNEIFNEMASLMKRKHLLGTCSDECFSSTVCDFDREFSHNNEEIANNNDDLICIASIDASESSLTKKLKLTNNNKTTKNSWPPPFLGNGLYLTKIDCLPPETNQRALSLFELIRQIRPIASIHFSFCIDPGWVAGAVLPFPFGTHHTKLSLFESEHSLHVVVGTANLLPQDWAFKTQMFYHFAAPFVQESGPLIEIDVEDIKTKVAGQSFRDDLVEYLRAAYPQRCGKAYKLVSYWIERIIGGQADFSKCKDRLIASVPGSSIGSLGAKAETWLSDEFLCSLSGSNTSSLKLIYPTVENVRQSLEGYAAGFYLPYLFKNHIRQNYLLHFFHQWKSDKHGRSLAMPHVKSYAGLDENSKVTWILMSSANLSTSAWGKLEKCGEQLYIRSYELGVLLCEKDHPEGLLLPYDLPLQRYESNEQPFVQDIIYPKLPPDSFGFQGSCEVREASK</sequence>
<evidence type="ECO:0000256" key="11">
    <source>
        <dbReference type="PIRSR" id="PIRSR610347-3"/>
    </source>
</evidence>
<dbReference type="InterPro" id="IPR009075">
    <property type="entry name" value="AcylCo_DH/oxidase_C"/>
</dbReference>
<dbReference type="GO" id="GO:0006412">
    <property type="term" value="P:translation"/>
    <property type="evidence" value="ECO:0007669"/>
    <property type="project" value="InterPro"/>
</dbReference>
<dbReference type="InterPro" id="IPR009100">
    <property type="entry name" value="AcylCoA_DH/oxidase_NM_dom_sf"/>
</dbReference>
<evidence type="ECO:0000313" key="16">
    <source>
        <dbReference type="WBParaSite" id="scaffold6764_cov231.g11219"/>
    </source>
</evidence>
<dbReference type="GO" id="GO:0050660">
    <property type="term" value="F:flavin adenine dinucleotide binding"/>
    <property type="evidence" value="ECO:0007669"/>
    <property type="project" value="InterPro"/>
</dbReference>
<dbReference type="Proteomes" id="UP000887561">
    <property type="component" value="Unplaced"/>
</dbReference>
<dbReference type="InterPro" id="IPR037069">
    <property type="entry name" value="AcylCoA_DH/ox_N_sf"/>
</dbReference>
<evidence type="ECO:0000256" key="8">
    <source>
        <dbReference type="ARBA" id="ARBA00035469"/>
    </source>
</evidence>
<dbReference type="AlphaFoldDB" id="A0A915MZY7"/>
<feature type="site" description="Interaction with DNA" evidence="11">
    <location>
        <position position="887"/>
    </location>
</feature>
<keyword evidence="6 12" id="KW-0689">Ribosomal protein</keyword>
<dbReference type="InterPro" id="IPR023575">
    <property type="entry name" value="Ribosomal_uS19_SF"/>
</dbReference>
<dbReference type="PROSITE" id="PS00323">
    <property type="entry name" value="RIBOSOMAL_S19"/>
    <property type="match status" value="1"/>
</dbReference>
<dbReference type="InterPro" id="IPR005713">
    <property type="entry name" value="Ribosomal_uS19_euk/arc"/>
</dbReference>
<keyword evidence="7 12" id="KW-0687">Ribonucleoprotein</keyword>
<feature type="transmembrane region" description="Helical" evidence="13">
    <location>
        <begin position="405"/>
        <end position="425"/>
    </location>
</feature>
<accession>A0A915MZY7</accession>
<dbReference type="InterPro" id="IPR020934">
    <property type="entry name" value="Ribosomal_uS19_CS"/>
</dbReference>
<dbReference type="GO" id="GO:0005634">
    <property type="term" value="C:nucleus"/>
    <property type="evidence" value="ECO:0007669"/>
    <property type="project" value="InterPro"/>
</dbReference>
<dbReference type="GO" id="GO:0003723">
    <property type="term" value="F:RNA binding"/>
    <property type="evidence" value="ECO:0007669"/>
    <property type="project" value="InterPro"/>
</dbReference>
<dbReference type="InterPro" id="IPR002222">
    <property type="entry name" value="Ribosomal_uS19"/>
</dbReference>
<feature type="active site" description="Proton donor/acceptor" evidence="9">
    <location>
        <position position="863"/>
    </location>
</feature>
<evidence type="ECO:0000256" key="6">
    <source>
        <dbReference type="ARBA" id="ARBA00022980"/>
    </source>
</evidence>
<evidence type="ECO:0000313" key="15">
    <source>
        <dbReference type="Proteomes" id="UP000887561"/>
    </source>
</evidence>
<dbReference type="Pfam" id="PF00203">
    <property type="entry name" value="Ribosomal_S19"/>
    <property type="match status" value="1"/>
</dbReference>
<comment type="cofactor">
    <cofactor evidence="1">
        <name>FAD</name>
        <dbReference type="ChEBI" id="CHEBI:57692"/>
    </cofactor>
</comment>
<dbReference type="FunFam" id="3.30.860.10:FF:000002">
    <property type="entry name" value="40S ribosomal protein S15"/>
    <property type="match status" value="1"/>
</dbReference>
<dbReference type="NCBIfam" id="NF003121">
    <property type="entry name" value="PRK04038.1"/>
    <property type="match status" value="1"/>
</dbReference>
<proteinExistence type="inferred from homology"/>
<dbReference type="SUPFAM" id="SSF54570">
    <property type="entry name" value="Ribosomal protein S19"/>
    <property type="match status" value="1"/>
</dbReference>
<dbReference type="WBParaSite" id="scaffold6764_cov231.g11219">
    <property type="protein sequence ID" value="scaffold6764_cov231.g11219"/>
    <property type="gene ID" value="scaffold6764_cov231.g11219"/>
</dbReference>
<dbReference type="Gene3D" id="1.20.140.10">
    <property type="entry name" value="Butyryl-CoA Dehydrogenase, subunit A, domain 3"/>
    <property type="match status" value="2"/>
</dbReference>
<dbReference type="PANTHER" id="PTHR43831:SF1">
    <property type="entry name" value="ISOBUTYRYL-COA DEHYDROGENASE, MITOCHONDRIAL"/>
    <property type="match status" value="1"/>
</dbReference>
<keyword evidence="15" id="KW-1185">Reference proteome</keyword>
<dbReference type="InterPro" id="IPR036250">
    <property type="entry name" value="AcylCo_DH-like_C"/>
</dbReference>
<dbReference type="GO" id="GO:0015935">
    <property type="term" value="C:small ribosomal subunit"/>
    <property type="evidence" value="ECO:0007669"/>
    <property type="project" value="InterPro"/>
</dbReference>
<keyword evidence="13" id="KW-0472">Membrane</keyword>
<dbReference type="InterPro" id="IPR001736">
    <property type="entry name" value="PLipase_D/transphosphatidylase"/>
</dbReference>
<feature type="binding site" evidence="10">
    <location>
        <position position="865"/>
    </location>
    <ligand>
        <name>substrate</name>
    </ligand>
</feature>
<evidence type="ECO:0000256" key="10">
    <source>
        <dbReference type="PIRSR" id="PIRSR610347-2"/>
    </source>
</evidence>
<keyword evidence="13" id="KW-0812">Transmembrane</keyword>
<dbReference type="Pfam" id="PF00441">
    <property type="entry name" value="Acyl-CoA_dh_1"/>
    <property type="match status" value="1"/>
</dbReference>
<dbReference type="Gene3D" id="1.10.540.10">
    <property type="entry name" value="Acyl-CoA dehydrogenase/oxidase, N-terminal domain"/>
    <property type="match status" value="1"/>
</dbReference>
<evidence type="ECO:0000256" key="4">
    <source>
        <dbReference type="ARBA" id="ARBA00022630"/>
    </source>
</evidence>
<dbReference type="HAMAP" id="MF_00531">
    <property type="entry name" value="Ribosomal_uS19"/>
    <property type="match status" value="1"/>
</dbReference>
<dbReference type="GO" id="GO:0006281">
    <property type="term" value="P:DNA repair"/>
    <property type="evidence" value="ECO:0007669"/>
    <property type="project" value="InterPro"/>
</dbReference>
<keyword evidence="4" id="KW-0285">Flavoprotein</keyword>
<evidence type="ECO:0000256" key="5">
    <source>
        <dbReference type="ARBA" id="ARBA00022827"/>
    </source>
</evidence>
<dbReference type="InterPro" id="IPR010347">
    <property type="entry name" value="Tdp1"/>
</dbReference>
<dbReference type="PROSITE" id="PS50035">
    <property type="entry name" value="PLD"/>
    <property type="match status" value="1"/>
</dbReference>
<dbReference type="SUPFAM" id="SSF47203">
    <property type="entry name" value="Acyl-CoA dehydrogenase C-terminal domain-like"/>
    <property type="match status" value="1"/>
</dbReference>
<evidence type="ECO:0000256" key="7">
    <source>
        <dbReference type="ARBA" id="ARBA00023274"/>
    </source>
</evidence>
<dbReference type="SUPFAM" id="SSF56024">
    <property type="entry name" value="Phospholipase D/nuclease"/>
    <property type="match status" value="2"/>
</dbReference>
<dbReference type="GO" id="GO:0016627">
    <property type="term" value="F:oxidoreductase activity, acting on the CH-CH group of donors"/>
    <property type="evidence" value="ECO:0007669"/>
    <property type="project" value="InterPro"/>
</dbReference>
<evidence type="ECO:0000256" key="3">
    <source>
        <dbReference type="ARBA" id="ARBA00009347"/>
    </source>
</evidence>
<organism evidence="15 16">
    <name type="scientific">Meloidogyne javanica</name>
    <name type="common">Root-knot nematode worm</name>
    <dbReference type="NCBI Taxonomy" id="6303"/>
    <lineage>
        <taxon>Eukaryota</taxon>
        <taxon>Metazoa</taxon>
        <taxon>Ecdysozoa</taxon>
        <taxon>Nematoda</taxon>
        <taxon>Chromadorea</taxon>
        <taxon>Rhabditida</taxon>
        <taxon>Tylenchina</taxon>
        <taxon>Tylenchomorpha</taxon>
        <taxon>Tylenchoidea</taxon>
        <taxon>Meloidogynidae</taxon>
        <taxon>Meloidogyninae</taxon>
        <taxon>Meloidogyne</taxon>
        <taxon>Meloidogyne incognita group</taxon>
    </lineage>
</organism>
<protein>
    <recommendedName>
        <fullName evidence="8">40S ribosomal protein S15</fullName>
    </recommendedName>
</protein>
<comment type="similarity">
    <text evidence="2 12">Belongs to the universal ribosomal protein uS19 family.</text>
</comment>
<dbReference type="InterPro" id="IPR052547">
    <property type="entry name" value="Mito_Isobutyryl-CoADH"/>
</dbReference>
<dbReference type="Pfam" id="PF02771">
    <property type="entry name" value="Acyl-CoA_dh_N"/>
    <property type="match status" value="1"/>
</dbReference>
<keyword evidence="13" id="KW-1133">Transmembrane helix</keyword>
<feature type="binding site" evidence="10">
    <location>
        <position position="665"/>
    </location>
    <ligand>
        <name>substrate</name>
    </ligand>
</feature>
<evidence type="ECO:0000256" key="9">
    <source>
        <dbReference type="PIRSR" id="PIRSR610347-1"/>
    </source>
</evidence>
<dbReference type="PANTHER" id="PTHR43831">
    <property type="entry name" value="ISOBUTYRYL-COA DEHYDROGENASE"/>
    <property type="match status" value="1"/>
</dbReference>
<dbReference type="SUPFAM" id="SSF56645">
    <property type="entry name" value="Acyl-CoA dehydrogenase NM domain-like"/>
    <property type="match status" value="1"/>
</dbReference>
<feature type="active site" description="Nucleophile" evidence="9">
    <location>
        <position position="663"/>
    </location>
</feature>
<feature type="domain" description="PLD phosphodiesterase" evidence="14">
    <location>
        <begin position="658"/>
        <end position="688"/>
    </location>
</feature>
<dbReference type="InterPro" id="IPR013786">
    <property type="entry name" value="AcylCoA_DH/ox_N"/>
</dbReference>
<evidence type="ECO:0000256" key="2">
    <source>
        <dbReference type="ARBA" id="ARBA00007345"/>
    </source>
</evidence>
<name>A0A915MZY7_MELJA</name>
<dbReference type="GO" id="GO:0005739">
    <property type="term" value="C:mitochondrion"/>
    <property type="evidence" value="ECO:0007669"/>
    <property type="project" value="TreeGrafter"/>
</dbReference>
<reference evidence="16" key="1">
    <citation type="submission" date="2022-11" db="UniProtKB">
        <authorList>
            <consortium name="WormBaseParasite"/>
        </authorList>
    </citation>
    <scope>IDENTIFICATION</scope>
</reference>
<dbReference type="InterPro" id="IPR046373">
    <property type="entry name" value="Acyl-CoA_Oxase/DH_mid-dom_sf"/>
</dbReference>
<dbReference type="Pfam" id="PF06087">
    <property type="entry name" value="Tyr-DNA_phospho"/>
    <property type="match status" value="1"/>
</dbReference>
<evidence type="ECO:0000256" key="12">
    <source>
        <dbReference type="RuleBase" id="RU003485"/>
    </source>
</evidence>
<evidence type="ECO:0000256" key="13">
    <source>
        <dbReference type="SAM" id="Phobius"/>
    </source>
</evidence>
<keyword evidence="5" id="KW-0274">FAD</keyword>